<organism evidence="1 2">
    <name type="scientific">Auriscalpium vulgare</name>
    <dbReference type="NCBI Taxonomy" id="40419"/>
    <lineage>
        <taxon>Eukaryota</taxon>
        <taxon>Fungi</taxon>
        <taxon>Dikarya</taxon>
        <taxon>Basidiomycota</taxon>
        <taxon>Agaricomycotina</taxon>
        <taxon>Agaricomycetes</taxon>
        <taxon>Russulales</taxon>
        <taxon>Auriscalpiaceae</taxon>
        <taxon>Auriscalpium</taxon>
    </lineage>
</organism>
<keyword evidence="2" id="KW-1185">Reference proteome</keyword>
<dbReference type="Proteomes" id="UP000814033">
    <property type="component" value="Unassembled WGS sequence"/>
</dbReference>
<proteinExistence type="predicted"/>
<evidence type="ECO:0000313" key="2">
    <source>
        <dbReference type="Proteomes" id="UP000814033"/>
    </source>
</evidence>
<dbReference type="EMBL" id="MU275984">
    <property type="protein sequence ID" value="KAI0044416.1"/>
    <property type="molecule type" value="Genomic_DNA"/>
</dbReference>
<protein>
    <submittedName>
        <fullName evidence="1">Uncharacterized protein</fullName>
    </submittedName>
</protein>
<name>A0ACB8RL98_9AGAM</name>
<evidence type="ECO:0000313" key="1">
    <source>
        <dbReference type="EMBL" id="KAI0044416.1"/>
    </source>
</evidence>
<accession>A0ACB8RL98</accession>
<reference evidence="1" key="2">
    <citation type="journal article" date="2022" name="New Phytol.">
        <title>Evolutionary transition to the ectomycorrhizal habit in the genomes of a hyperdiverse lineage of mushroom-forming fungi.</title>
        <authorList>
            <person name="Looney B."/>
            <person name="Miyauchi S."/>
            <person name="Morin E."/>
            <person name="Drula E."/>
            <person name="Courty P.E."/>
            <person name="Kohler A."/>
            <person name="Kuo A."/>
            <person name="LaButti K."/>
            <person name="Pangilinan J."/>
            <person name="Lipzen A."/>
            <person name="Riley R."/>
            <person name="Andreopoulos W."/>
            <person name="He G."/>
            <person name="Johnson J."/>
            <person name="Nolan M."/>
            <person name="Tritt A."/>
            <person name="Barry K.W."/>
            <person name="Grigoriev I.V."/>
            <person name="Nagy L.G."/>
            <person name="Hibbett D."/>
            <person name="Henrissat B."/>
            <person name="Matheny P.B."/>
            <person name="Labbe J."/>
            <person name="Martin F.M."/>
        </authorList>
    </citation>
    <scope>NUCLEOTIDE SEQUENCE</scope>
    <source>
        <strain evidence="1">FP105234-sp</strain>
    </source>
</reference>
<gene>
    <name evidence="1" type="ORF">FA95DRAFT_1597420</name>
</gene>
<sequence>MARQSSTTAKTKEKKSANKVKKRKGNENAPPAPVTPTSSARKDIEKTRKGKNTGLQSLRDAEKEIEMLKKQLKLAESGSKKKDPVNEKTPRPKGSFGSKRGGGQSIQAAMGLDKDEKNRQLYKAILYSAHDCAVRAGIDFDLTYTQQDDEKVAKFCRAEKMREEYEILRNYHNNWAARAVLQQYITNRRKNESRKEREASKQEEKRVGKAKASDDIDIDDEEEEESQSAGEARADGVVEDTTDDDTTDDDNSNVAAPADDDSDDD</sequence>
<reference evidence="1" key="1">
    <citation type="submission" date="2021-02" db="EMBL/GenBank/DDBJ databases">
        <authorList>
            <consortium name="DOE Joint Genome Institute"/>
            <person name="Ahrendt S."/>
            <person name="Looney B.P."/>
            <person name="Miyauchi S."/>
            <person name="Morin E."/>
            <person name="Drula E."/>
            <person name="Courty P.E."/>
            <person name="Chicoki N."/>
            <person name="Fauchery L."/>
            <person name="Kohler A."/>
            <person name="Kuo A."/>
            <person name="Labutti K."/>
            <person name="Pangilinan J."/>
            <person name="Lipzen A."/>
            <person name="Riley R."/>
            <person name="Andreopoulos W."/>
            <person name="He G."/>
            <person name="Johnson J."/>
            <person name="Barry K.W."/>
            <person name="Grigoriev I.V."/>
            <person name="Nagy L."/>
            <person name="Hibbett D."/>
            <person name="Henrissat B."/>
            <person name="Matheny P.B."/>
            <person name="Labbe J."/>
            <person name="Martin F."/>
        </authorList>
    </citation>
    <scope>NUCLEOTIDE SEQUENCE</scope>
    <source>
        <strain evidence="1">FP105234-sp</strain>
    </source>
</reference>
<comment type="caution">
    <text evidence="1">The sequence shown here is derived from an EMBL/GenBank/DDBJ whole genome shotgun (WGS) entry which is preliminary data.</text>
</comment>